<dbReference type="RefSeq" id="WP_326760004.1">
    <property type="nucleotide sequence ID" value="NZ_CP109135.1"/>
</dbReference>
<dbReference type="EMBL" id="CP109135">
    <property type="protein sequence ID" value="WSD16315.1"/>
    <property type="molecule type" value="Genomic_DNA"/>
</dbReference>
<sequence length="117" mass="13682">MLDYTRDWVFPKADAFKVERELSDHVLGVLNTWLHVEEQVPGLYQGREPVRIDAVLRPRDTMAVEMMRLMGQFNVGELMPTRKHGWTLLRSGVPVWSEHMGVRHRFSLKPRTAARDQ</sequence>
<gene>
    <name evidence="1" type="ORF">OHB35_25440</name>
</gene>
<keyword evidence="2" id="KW-1185">Reference proteome</keyword>
<proteinExistence type="predicted"/>
<name>A0ABZ1HG93_STRPH</name>
<dbReference type="Proteomes" id="UP001340816">
    <property type="component" value="Chromosome"/>
</dbReference>
<accession>A0ABZ1HG93</accession>
<evidence type="ECO:0000313" key="2">
    <source>
        <dbReference type="Proteomes" id="UP001340816"/>
    </source>
</evidence>
<protein>
    <submittedName>
        <fullName evidence="1">Uncharacterized protein</fullName>
    </submittedName>
</protein>
<evidence type="ECO:0000313" key="1">
    <source>
        <dbReference type="EMBL" id="WSD16315.1"/>
    </source>
</evidence>
<organism evidence="1 2">
    <name type="scientific">Streptomyces phaeochromogenes</name>
    <dbReference type="NCBI Taxonomy" id="1923"/>
    <lineage>
        <taxon>Bacteria</taxon>
        <taxon>Bacillati</taxon>
        <taxon>Actinomycetota</taxon>
        <taxon>Actinomycetes</taxon>
        <taxon>Kitasatosporales</taxon>
        <taxon>Streptomycetaceae</taxon>
        <taxon>Streptomyces</taxon>
        <taxon>Streptomyces phaeochromogenes group</taxon>
    </lineage>
</organism>
<reference evidence="1 2" key="1">
    <citation type="submission" date="2022-10" db="EMBL/GenBank/DDBJ databases">
        <title>The complete genomes of actinobacterial strains from the NBC collection.</title>
        <authorList>
            <person name="Joergensen T.S."/>
            <person name="Alvarez Arevalo M."/>
            <person name="Sterndorff E.B."/>
            <person name="Faurdal D."/>
            <person name="Vuksanovic O."/>
            <person name="Mourched A.-S."/>
            <person name="Charusanti P."/>
            <person name="Shaw S."/>
            <person name="Blin K."/>
            <person name="Weber T."/>
        </authorList>
    </citation>
    <scope>NUCLEOTIDE SEQUENCE [LARGE SCALE GENOMIC DNA]</scope>
    <source>
        <strain evidence="1 2">NBC 01752</strain>
    </source>
</reference>